<sequence>MIKGKISNKDAYKAIAKLFGNENQDLVDGFKLLLLGDNTGRKRIKKKKLASPSNGAHEIKARKKRALNDLKHGNRMEDETYELDVQLSCVRRTAESVKALRDSKEQHQKIDIGNYFSALSLSCIRKEYKELGCFVIEQLRQYPKHVVPRILEQLEIKEEELVEDREKLDEYWRGFHKKRQNSVTNCCVI</sequence>
<comment type="caution">
    <text evidence="1">The sequence shown here is derived from an EMBL/GenBank/DDBJ whole genome shotgun (WGS) entry which is preliminary data.</text>
</comment>
<dbReference type="GO" id="GO:0000122">
    <property type="term" value="P:negative regulation of transcription by RNA polymerase II"/>
    <property type="evidence" value="ECO:0007669"/>
    <property type="project" value="TreeGrafter"/>
</dbReference>
<dbReference type="PANTHER" id="PTHR12346">
    <property type="entry name" value="SIN3B-RELATED"/>
    <property type="match status" value="1"/>
</dbReference>
<gene>
    <name evidence="1" type="ORF">CQW23_17126</name>
</gene>
<dbReference type="GO" id="GO:0003714">
    <property type="term" value="F:transcription corepressor activity"/>
    <property type="evidence" value="ECO:0007669"/>
    <property type="project" value="InterPro"/>
</dbReference>
<accession>A0A2G2WCX6</accession>
<dbReference type="EMBL" id="MLFT02000007">
    <property type="protein sequence ID" value="PHT43101.1"/>
    <property type="molecule type" value="Genomic_DNA"/>
</dbReference>
<dbReference type="Proteomes" id="UP000224567">
    <property type="component" value="Unassembled WGS sequence"/>
</dbReference>
<dbReference type="PANTHER" id="PTHR12346:SF38">
    <property type="entry name" value="HISTONE DEACETYLASE INTERACTING DOMAIN-CONTAINING PROTEIN"/>
    <property type="match status" value="1"/>
</dbReference>
<name>A0A2G2WCX6_CAPBA</name>
<proteinExistence type="predicted"/>
<dbReference type="STRING" id="33114.A0A2G2WCX6"/>
<dbReference type="InterPro" id="IPR039774">
    <property type="entry name" value="Sin3-like"/>
</dbReference>
<evidence type="ECO:0000313" key="1">
    <source>
        <dbReference type="EMBL" id="PHT43101.1"/>
    </source>
</evidence>
<reference evidence="2" key="2">
    <citation type="journal article" date="2017" name="J. Anim. Genet.">
        <title>Multiple reference genome sequences of hot pepper reveal the massive evolution of plant disease resistance genes by retroduplication.</title>
        <authorList>
            <person name="Kim S."/>
            <person name="Park J."/>
            <person name="Yeom S.-I."/>
            <person name="Kim Y.-M."/>
            <person name="Seo E."/>
            <person name="Kim K.-T."/>
            <person name="Kim M.-S."/>
            <person name="Lee J.M."/>
            <person name="Cheong K."/>
            <person name="Shin H.-S."/>
            <person name="Kim S.-B."/>
            <person name="Han K."/>
            <person name="Lee J."/>
            <person name="Park M."/>
            <person name="Lee H.-A."/>
            <person name="Lee H.-Y."/>
            <person name="Lee Y."/>
            <person name="Oh S."/>
            <person name="Lee J.H."/>
            <person name="Choi E."/>
            <person name="Choi E."/>
            <person name="Lee S.E."/>
            <person name="Jeon J."/>
            <person name="Kim H."/>
            <person name="Choi G."/>
            <person name="Song H."/>
            <person name="Lee J."/>
            <person name="Lee S.-C."/>
            <person name="Kwon J.-K."/>
            <person name="Lee H.-Y."/>
            <person name="Koo N."/>
            <person name="Hong Y."/>
            <person name="Kim R.W."/>
            <person name="Kang W.-H."/>
            <person name="Huh J.H."/>
            <person name="Kang B.-C."/>
            <person name="Yang T.-J."/>
            <person name="Lee Y.-H."/>
            <person name="Bennetzen J.L."/>
            <person name="Choi D."/>
        </authorList>
    </citation>
    <scope>NUCLEOTIDE SEQUENCE [LARGE SCALE GENOMIC DNA]</scope>
    <source>
        <strain evidence="2">cv. PBC81</strain>
    </source>
</reference>
<organism evidence="1 2">
    <name type="scientific">Capsicum baccatum</name>
    <name type="common">Peruvian pepper</name>
    <dbReference type="NCBI Taxonomy" id="33114"/>
    <lineage>
        <taxon>Eukaryota</taxon>
        <taxon>Viridiplantae</taxon>
        <taxon>Streptophyta</taxon>
        <taxon>Embryophyta</taxon>
        <taxon>Tracheophyta</taxon>
        <taxon>Spermatophyta</taxon>
        <taxon>Magnoliopsida</taxon>
        <taxon>eudicotyledons</taxon>
        <taxon>Gunneridae</taxon>
        <taxon>Pentapetalae</taxon>
        <taxon>asterids</taxon>
        <taxon>lamiids</taxon>
        <taxon>Solanales</taxon>
        <taxon>Solanaceae</taxon>
        <taxon>Solanoideae</taxon>
        <taxon>Capsiceae</taxon>
        <taxon>Capsicum</taxon>
    </lineage>
</organism>
<dbReference type="GO" id="GO:0000785">
    <property type="term" value="C:chromatin"/>
    <property type="evidence" value="ECO:0007669"/>
    <property type="project" value="TreeGrafter"/>
</dbReference>
<evidence type="ECO:0000313" key="2">
    <source>
        <dbReference type="Proteomes" id="UP000224567"/>
    </source>
</evidence>
<dbReference type="GO" id="GO:0000118">
    <property type="term" value="C:histone deacetylase complex"/>
    <property type="evidence" value="ECO:0007669"/>
    <property type="project" value="TreeGrafter"/>
</dbReference>
<dbReference type="AlphaFoldDB" id="A0A2G2WCX6"/>
<reference evidence="1 2" key="1">
    <citation type="journal article" date="2017" name="Genome Biol.">
        <title>New reference genome sequences of hot pepper reveal the massive evolution of plant disease-resistance genes by retroduplication.</title>
        <authorList>
            <person name="Kim S."/>
            <person name="Park J."/>
            <person name="Yeom S.I."/>
            <person name="Kim Y.M."/>
            <person name="Seo E."/>
            <person name="Kim K.T."/>
            <person name="Kim M.S."/>
            <person name="Lee J.M."/>
            <person name="Cheong K."/>
            <person name="Shin H.S."/>
            <person name="Kim S.B."/>
            <person name="Han K."/>
            <person name="Lee J."/>
            <person name="Park M."/>
            <person name="Lee H.A."/>
            <person name="Lee H.Y."/>
            <person name="Lee Y."/>
            <person name="Oh S."/>
            <person name="Lee J.H."/>
            <person name="Choi E."/>
            <person name="Choi E."/>
            <person name="Lee S.E."/>
            <person name="Jeon J."/>
            <person name="Kim H."/>
            <person name="Choi G."/>
            <person name="Song H."/>
            <person name="Lee J."/>
            <person name="Lee S.C."/>
            <person name="Kwon J.K."/>
            <person name="Lee H.Y."/>
            <person name="Koo N."/>
            <person name="Hong Y."/>
            <person name="Kim R.W."/>
            <person name="Kang W.H."/>
            <person name="Huh J.H."/>
            <person name="Kang B.C."/>
            <person name="Yang T.J."/>
            <person name="Lee Y.H."/>
            <person name="Bennetzen J.L."/>
            <person name="Choi D."/>
        </authorList>
    </citation>
    <scope>NUCLEOTIDE SEQUENCE [LARGE SCALE GENOMIC DNA]</scope>
    <source>
        <strain evidence="2">cv. PBC81</strain>
    </source>
</reference>
<keyword evidence="2" id="KW-1185">Reference proteome</keyword>
<protein>
    <submittedName>
        <fullName evidence="1">Uncharacterized protein</fullName>
    </submittedName>
</protein>